<organism evidence="1 2">
    <name type="scientific">Tribolium castaneum</name>
    <name type="common">Red flour beetle</name>
    <dbReference type="NCBI Taxonomy" id="7070"/>
    <lineage>
        <taxon>Eukaryota</taxon>
        <taxon>Metazoa</taxon>
        <taxon>Ecdysozoa</taxon>
        <taxon>Arthropoda</taxon>
        <taxon>Hexapoda</taxon>
        <taxon>Insecta</taxon>
        <taxon>Pterygota</taxon>
        <taxon>Neoptera</taxon>
        <taxon>Endopterygota</taxon>
        <taxon>Coleoptera</taxon>
        <taxon>Polyphaga</taxon>
        <taxon>Cucujiformia</taxon>
        <taxon>Tenebrionidae</taxon>
        <taxon>Tenebrionidae incertae sedis</taxon>
        <taxon>Tribolium</taxon>
    </lineage>
</organism>
<dbReference type="AlphaFoldDB" id="D7GXN2"/>
<dbReference type="Proteomes" id="UP000007266">
    <property type="component" value="Unassembled WGS sequence"/>
</dbReference>
<sequence>MPCPLVLAQRIQQDLAHTIVPGDRNWDLPEVIRCEEEGAGLPTKNLLGWAPATTLSTEQRQLIEGAGITPDDFGATTGRYQLNKALFEIIADHMRRTTSMKLSDGLHESEKGSISQVIWQEIITYLIPQYQIPNIIG</sequence>
<evidence type="ECO:0000313" key="1">
    <source>
        <dbReference type="EMBL" id="EFA13511.1"/>
    </source>
</evidence>
<gene>
    <name evidence="1" type="primary">AUGUSTUS-3.0.2_06996</name>
    <name evidence="1" type="ORF">TcasGA2_TC006996</name>
</gene>
<evidence type="ECO:0000313" key="2">
    <source>
        <dbReference type="Proteomes" id="UP000007266"/>
    </source>
</evidence>
<dbReference type="InParanoid" id="D7GXN2"/>
<dbReference type="eggNOG" id="ENOG502SDUQ">
    <property type="taxonomic scope" value="Eukaryota"/>
</dbReference>
<keyword evidence="2" id="KW-1185">Reference proteome</keyword>
<name>D7GXN2_TRICA</name>
<dbReference type="PhylomeDB" id="D7GXN2"/>
<reference evidence="1 2" key="1">
    <citation type="journal article" date="2008" name="Nature">
        <title>The genome of the model beetle and pest Tribolium castaneum.</title>
        <authorList>
            <consortium name="Tribolium Genome Sequencing Consortium"/>
            <person name="Richards S."/>
            <person name="Gibbs R.A."/>
            <person name="Weinstock G.M."/>
            <person name="Brown S.J."/>
            <person name="Denell R."/>
            <person name="Beeman R.W."/>
            <person name="Gibbs R."/>
            <person name="Beeman R.W."/>
            <person name="Brown S.J."/>
            <person name="Bucher G."/>
            <person name="Friedrich M."/>
            <person name="Grimmelikhuijzen C.J."/>
            <person name="Klingler M."/>
            <person name="Lorenzen M."/>
            <person name="Richards S."/>
            <person name="Roth S."/>
            <person name="Schroder R."/>
            <person name="Tautz D."/>
            <person name="Zdobnov E.M."/>
            <person name="Muzny D."/>
            <person name="Gibbs R.A."/>
            <person name="Weinstock G.M."/>
            <person name="Attaway T."/>
            <person name="Bell S."/>
            <person name="Buhay C.J."/>
            <person name="Chandrabose M.N."/>
            <person name="Chavez D."/>
            <person name="Clerk-Blankenburg K.P."/>
            <person name="Cree A."/>
            <person name="Dao M."/>
            <person name="Davis C."/>
            <person name="Chacko J."/>
            <person name="Dinh H."/>
            <person name="Dugan-Rocha S."/>
            <person name="Fowler G."/>
            <person name="Garner T.T."/>
            <person name="Garnes J."/>
            <person name="Gnirke A."/>
            <person name="Hawes A."/>
            <person name="Hernandez J."/>
            <person name="Hines S."/>
            <person name="Holder M."/>
            <person name="Hume J."/>
            <person name="Jhangiani S.N."/>
            <person name="Joshi V."/>
            <person name="Khan Z.M."/>
            <person name="Jackson L."/>
            <person name="Kovar C."/>
            <person name="Kowis A."/>
            <person name="Lee S."/>
            <person name="Lewis L.R."/>
            <person name="Margolis J."/>
            <person name="Morgan M."/>
            <person name="Nazareth L.V."/>
            <person name="Nguyen N."/>
            <person name="Okwuonu G."/>
            <person name="Parker D."/>
            <person name="Richards S."/>
            <person name="Ruiz S.J."/>
            <person name="Santibanez J."/>
            <person name="Savard J."/>
            <person name="Scherer S.E."/>
            <person name="Schneider B."/>
            <person name="Sodergren E."/>
            <person name="Tautz D."/>
            <person name="Vattahil S."/>
            <person name="Villasana D."/>
            <person name="White C.S."/>
            <person name="Wright R."/>
            <person name="Park Y."/>
            <person name="Beeman R.W."/>
            <person name="Lord J."/>
            <person name="Oppert B."/>
            <person name="Lorenzen M."/>
            <person name="Brown S."/>
            <person name="Wang L."/>
            <person name="Savard J."/>
            <person name="Tautz D."/>
            <person name="Richards S."/>
            <person name="Weinstock G."/>
            <person name="Gibbs R.A."/>
            <person name="Liu Y."/>
            <person name="Worley K."/>
            <person name="Weinstock G."/>
            <person name="Elsik C.G."/>
            <person name="Reese J.T."/>
            <person name="Elhaik E."/>
            <person name="Landan G."/>
            <person name="Graur D."/>
            <person name="Arensburger P."/>
            <person name="Atkinson P."/>
            <person name="Beeman R.W."/>
            <person name="Beidler J."/>
            <person name="Brown S.J."/>
            <person name="Demuth J.P."/>
            <person name="Drury D.W."/>
            <person name="Du Y.Z."/>
            <person name="Fujiwara H."/>
            <person name="Lorenzen M."/>
            <person name="Maselli V."/>
            <person name="Osanai M."/>
            <person name="Park Y."/>
            <person name="Robertson H.M."/>
            <person name="Tu Z."/>
            <person name="Wang J.J."/>
            <person name="Wang S."/>
            <person name="Richards S."/>
            <person name="Song H."/>
            <person name="Zhang L."/>
            <person name="Sodergren E."/>
            <person name="Werner D."/>
            <person name="Stanke M."/>
            <person name="Morgenstern B."/>
            <person name="Solovyev V."/>
            <person name="Kosarev P."/>
            <person name="Brown G."/>
            <person name="Chen H.C."/>
            <person name="Ermolaeva O."/>
            <person name="Hlavina W."/>
            <person name="Kapustin Y."/>
            <person name="Kiryutin B."/>
            <person name="Kitts P."/>
            <person name="Maglott D."/>
            <person name="Pruitt K."/>
            <person name="Sapojnikov V."/>
            <person name="Souvorov A."/>
            <person name="Mackey A.J."/>
            <person name="Waterhouse R.M."/>
            <person name="Wyder S."/>
            <person name="Zdobnov E.M."/>
            <person name="Zdobnov E.M."/>
            <person name="Wyder S."/>
            <person name="Kriventseva E.V."/>
            <person name="Kadowaki T."/>
            <person name="Bork P."/>
            <person name="Aranda M."/>
            <person name="Bao R."/>
            <person name="Beermann A."/>
            <person name="Berns N."/>
            <person name="Bolognesi R."/>
            <person name="Bonneton F."/>
            <person name="Bopp D."/>
            <person name="Brown S.J."/>
            <person name="Bucher G."/>
            <person name="Butts T."/>
            <person name="Chaumot A."/>
            <person name="Denell R.E."/>
            <person name="Ferrier D.E."/>
            <person name="Friedrich M."/>
            <person name="Gordon C.M."/>
            <person name="Jindra M."/>
            <person name="Klingler M."/>
            <person name="Lan Q."/>
            <person name="Lattorff H.M."/>
            <person name="Laudet V."/>
            <person name="von Levetsow C."/>
            <person name="Liu Z."/>
            <person name="Lutz R."/>
            <person name="Lynch J.A."/>
            <person name="da Fonseca R.N."/>
            <person name="Posnien N."/>
            <person name="Reuter R."/>
            <person name="Roth S."/>
            <person name="Savard J."/>
            <person name="Schinko J.B."/>
            <person name="Schmitt C."/>
            <person name="Schoppmeier M."/>
            <person name="Schroder R."/>
            <person name="Shippy T.D."/>
            <person name="Simonnet F."/>
            <person name="Marques-Souza H."/>
            <person name="Tautz D."/>
            <person name="Tomoyasu Y."/>
            <person name="Trauner J."/>
            <person name="Van der Zee M."/>
            <person name="Vervoort M."/>
            <person name="Wittkopp N."/>
            <person name="Wimmer E.A."/>
            <person name="Yang X."/>
            <person name="Jones A.K."/>
            <person name="Sattelle D.B."/>
            <person name="Ebert P.R."/>
            <person name="Nelson D."/>
            <person name="Scott J.G."/>
            <person name="Beeman R.W."/>
            <person name="Muthukrishnan S."/>
            <person name="Kramer K.J."/>
            <person name="Arakane Y."/>
            <person name="Beeman R.W."/>
            <person name="Zhu Q."/>
            <person name="Hogenkamp D."/>
            <person name="Dixit R."/>
            <person name="Oppert B."/>
            <person name="Jiang H."/>
            <person name="Zou Z."/>
            <person name="Marshall J."/>
            <person name="Elpidina E."/>
            <person name="Vinokurov K."/>
            <person name="Oppert C."/>
            <person name="Zou Z."/>
            <person name="Evans J."/>
            <person name="Lu Z."/>
            <person name="Zhao P."/>
            <person name="Sumathipala N."/>
            <person name="Altincicek B."/>
            <person name="Vilcinskas A."/>
            <person name="Williams M."/>
            <person name="Hultmark D."/>
            <person name="Hetru C."/>
            <person name="Jiang H."/>
            <person name="Grimmelikhuijzen C.J."/>
            <person name="Hauser F."/>
            <person name="Cazzamali G."/>
            <person name="Williamson M."/>
            <person name="Park Y."/>
            <person name="Li B."/>
            <person name="Tanaka Y."/>
            <person name="Predel R."/>
            <person name="Neupert S."/>
            <person name="Schachtner J."/>
            <person name="Verleyen P."/>
            <person name="Raible F."/>
            <person name="Bork P."/>
            <person name="Friedrich M."/>
            <person name="Walden K.K."/>
            <person name="Robertson H.M."/>
            <person name="Angeli S."/>
            <person name="Foret S."/>
            <person name="Bucher G."/>
            <person name="Schuetz S."/>
            <person name="Maleszka R."/>
            <person name="Wimmer E.A."/>
            <person name="Beeman R.W."/>
            <person name="Lorenzen M."/>
            <person name="Tomoyasu Y."/>
            <person name="Miller S.C."/>
            <person name="Grossmann D."/>
            <person name="Bucher G."/>
        </authorList>
    </citation>
    <scope>NUCLEOTIDE SEQUENCE [LARGE SCALE GENOMIC DNA]</scope>
    <source>
        <strain evidence="1 2">Georgia GA2</strain>
    </source>
</reference>
<protein>
    <submittedName>
        <fullName evidence="1">Uncharacterized protein</fullName>
    </submittedName>
</protein>
<dbReference type="OMA" id="SANTHWC"/>
<dbReference type="HOGENOM" id="CLU_1867763_0_0_1"/>
<accession>D7GXN2</accession>
<dbReference type="EMBL" id="KQ971404">
    <property type="protein sequence ID" value="EFA13511.1"/>
    <property type="molecule type" value="Genomic_DNA"/>
</dbReference>
<proteinExistence type="predicted"/>
<reference evidence="1 2" key="2">
    <citation type="journal article" date="2010" name="Nucleic Acids Res.">
        <title>BeetleBase in 2010: revisions to provide comprehensive genomic information for Tribolium castaneum.</title>
        <authorList>
            <person name="Kim H.S."/>
            <person name="Murphy T."/>
            <person name="Xia J."/>
            <person name="Caragea D."/>
            <person name="Park Y."/>
            <person name="Beeman R.W."/>
            <person name="Lorenzen M.D."/>
            <person name="Butcher S."/>
            <person name="Manak J.R."/>
            <person name="Brown S.J."/>
        </authorList>
    </citation>
    <scope>NUCLEOTIDE SEQUENCE [LARGE SCALE GENOMIC DNA]</scope>
    <source>
        <strain evidence="1 2">Georgia GA2</strain>
    </source>
</reference>